<reference evidence="4" key="1">
    <citation type="submission" date="2012-09" db="EMBL/GenBank/DDBJ databases">
        <title>Inhibition of the growth of Bacillus subtilis by a novel anti-bacterial protein from the soil metagenome.</title>
        <authorList>
            <person name="O'Mahony M.M."/>
            <person name="Henneberger R."/>
            <person name="Doohan F."/>
            <person name="Marchesi J.R."/>
            <person name="Dobson A.D.W."/>
        </authorList>
    </citation>
    <scope>NUCLEOTIDE SEQUENCE</scope>
</reference>
<dbReference type="InterPro" id="IPR029063">
    <property type="entry name" value="SAM-dependent_MTases_sf"/>
</dbReference>
<dbReference type="CDD" id="cd02440">
    <property type="entry name" value="AdoMet_MTases"/>
    <property type="match status" value="1"/>
</dbReference>
<dbReference type="AlphaFoldDB" id="K9NBC8"/>
<evidence type="ECO:0000256" key="2">
    <source>
        <dbReference type="ARBA" id="ARBA00022679"/>
    </source>
</evidence>
<dbReference type="GO" id="GO:0032259">
    <property type="term" value="P:methylation"/>
    <property type="evidence" value="ECO:0007669"/>
    <property type="project" value="UniProtKB-KW"/>
</dbReference>
<evidence type="ECO:0000256" key="1">
    <source>
        <dbReference type="ARBA" id="ARBA00022603"/>
    </source>
</evidence>
<evidence type="ECO:0000313" key="4">
    <source>
        <dbReference type="EMBL" id="AFY17074.1"/>
    </source>
</evidence>
<dbReference type="Gene3D" id="3.40.50.150">
    <property type="entry name" value="Vaccinia Virus protein VP39"/>
    <property type="match status" value="1"/>
</dbReference>
<accession>K9NBC8</accession>
<dbReference type="PANTHER" id="PTHR43861">
    <property type="entry name" value="TRANS-ACONITATE 2-METHYLTRANSFERASE-RELATED"/>
    <property type="match status" value="1"/>
</dbReference>
<name>K9NBC8_9BACT</name>
<dbReference type="PANTHER" id="PTHR43861:SF1">
    <property type="entry name" value="TRANS-ACONITATE 2-METHYLTRANSFERASE"/>
    <property type="match status" value="1"/>
</dbReference>
<keyword evidence="2 4" id="KW-0808">Transferase</keyword>
<evidence type="ECO:0000259" key="3">
    <source>
        <dbReference type="Pfam" id="PF13649"/>
    </source>
</evidence>
<protein>
    <submittedName>
        <fullName evidence="4">Type 11 methyltransferase</fullName>
    </submittedName>
</protein>
<feature type="domain" description="Methyltransferase" evidence="3">
    <location>
        <begin position="93"/>
        <end position="188"/>
    </location>
</feature>
<sequence>MEQLLEYVCPYDKSVLEKTRESHICPNCAKLFPIKDGIPNFLSHDLDDESEIYLEVLDKWGQDDSVDYGDPFRNAIEIPHVLRLLGSKPGDLVLDAACGKGRVAFPWISRADVRLVGLDFSHAALTGMRKKTPATAPVQLAKADIACVPFLPGQFDGVLALGLLPCLPNANAIAAVLQGLQGALKAGGTLVISAVNWSEATRAIRPKVGYRAGSPNFLRMFDYDEFGDWLSRYFEVVSIDCLIHQIPKVTTPIQKYAPAGLILNRWVDIMFRRTPWARRNSWLLVGKCRLK</sequence>
<proteinExistence type="predicted"/>
<dbReference type="SUPFAM" id="SSF53335">
    <property type="entry name" value="S-adenosyl-L-methionine-dependent methyltransferases"/>
    <property type="match status" value="1"/>
</dbReference>
<dbReference type="InterPro" id="IPR041698">
    <property type="entry name" value="Methyltransf_25"/>
</dbReference>
<dbReference type="GO" id="GO:0008168">
    <property type="term" value="F:methyltransferase activity"/>
    <property type="evidence" value="ECO:0007669"/>
    <property type="project" value="UniProtKB-KW"/>
</dbReference>
<keyword evidence="1 4" id="KW-0489">Methyltransferase</keyword>
<dbReference type="SUPFAM" id="SSF158997">
    <property type="entry name" value="Trm112p-like"/>
    <property type="match status" value="1"/>
</dbReference>
<organism evidence="4">
    <name type="scientific">uncultured bacterium 'To-T 020 P12'</name>
    <dbReference type="NCBI Taxonomy" id="1263626"/>
    <lineage>
        <taxon>Bacteria</taxon>
        <taxon>environmental samples</taxon>
    </lineage>
</organism>
<dbReference type="Pfam" id="PF13649">
    <property type="entry name" value="Methyltransf_25"/>
    <property type="match status" value="1"/>
</dbReference>
<dbReference type="EMBL" id="JX846920">
    <property type="protein sequence ID" value="AFY17074.1"/>
    <property type="molecule type" value="Genomic_DNA"/>
</dbReference>
<dbReference type="Gene3D" id="2.20.25.10">
    <property type="match status" value="1"/>
</dbReference>